<feature type="non-terminal residue" evidence="1">
    <location>
        <position position="503"/>
    </location>
</feature>
<protein>
    <submittedName>
        <fullName evidence="1">4428_t:CDS:1</fullName>
    </submittedName>
</protein>
<dbReference type="EMBL" id="CAJVPT010002299">
    <property type="protein sequence ID" value="CAG8478792.1"/>
    <property type="molecule type" value="Genomic_DNA"/>
</dbReference>
<proteinExistence type="predicted"/>
<organism evidence="1 2">
    <name type="scientific">Acaulospora colombiana</name>
    <dbReference type="NCBI Taxonomy" id="27376"/>
    <lineage>
        <taxon>Eukaryota</taxon>
        <taxon>Fungi</taxon>
        <taxon>Fungi incertae sedis</taxon>
        <taxon>Mucoromycota</taxon>
        <taxon>Glomeromycotina</taxon>
        <taxon>Glomeromycetes</taxon>
        <taxon>Diversisporales</taxon>
        <taxon>Acaulosporaceae</taxon>
        <taxon>Acaulospora</taxon>
    </lineage>
</organism>
<evidence type="ECO:0000313" key="2">
    <source>
        <dbReference type="Proteomes" id="UP000789525"/>
    </source>
</evidence>
<gene>
    <name evidence="1" type="ORF">ACOLOM_LOCUS1904</name>
</gene>
<dbReference type="Proteomes" id="UP000789525">
    <property type="component" value="Unassembled WGS sequence"/>
</dbReference>
<reference evidence="1" key="1">
    <citation type="submission" date="2021-06" db="EMBL/GenBank/DDBJ databases">
        <authorList>
            <person name="Kallberg Y."/>
            <person name="Tangrot J."/>
            <person name="Rosling A."/>
        </authorList>
    </citation>
    <scope>NUCLEOTIDE SEQUENCE</scope>
    <source>
        <strain evidence="1">CL356</strain>
    </source>
</reference>
<keyword evidence="2" id="KW-1185">Reference proteome</keyword>
<evidence type="ECO:0000313" key="1">
    <source>
        <dbReference type="EMBL" id="CAG8478792.1"/>
    </source>
</evidence>
<accession>A0ACA9KKC0</accession>
<comment type="caution">
    <text evidence="1">The sequence shown here is derived from an EMBL/GenBank/DDBJ whole genome shotgun (WGS) entry which is preliminary data.</text>
</comment>
<name>A0ACA9KKC0_9GLOM</name>
<sequence>MVDAQERDRFAESKTELDALLSIEELSTVPFLILGNKIDAPGAVSEEELRHALGLYQTTGKGKVPLKDIRPIEESDLENGQETRDLNDYVKGSQEVGESYEQEVVEGGEQENMLGKEEDDTVVEVENENWEENVFTKSNLWRHSYTANYYIFNVSSKSITPITTPIDETHQAVISYAKWSPVGHNLAFVKDNDLYISVGLTEERRITYDGSTVVFNGVPDWIYEEEVLATNFAFWWSPDATRIAYIRLNESEVPEYRFPLYLNGMHAEPYVTEVVMKYPKPGYPNPVVTFHIYDVSTPLVSQSSAIPFTDDFSEDDKIITEVCWTGNDKVLVRVMNRVQDIARVVLVDVSTLKGTTVREENADERDGGWFEITRSMVYLNKSGSLNQDAYLDIVVNDGYNHLALFSPINSNTPQYLTSGDWEVVGGVQAVDYTRELIIEANSGVFQVGIAVAPVTDWRFYDSIYTERYMKTPASNAEGYQNAAVTNMTGFKNAKFLLVHGTGD</sequence>